<dbReference type="EC" id="2.7.2.7" evidence="5"/>
<protein>
    <submittedName>
        <fullName evidence="5">Putative butyrate kinase 2</fullName>
        <ecNumber evidence="5">2.7.2.7</ecNumber>
    </submittedName>
</protein>
<dbReference type="GO" id="GO:0047761">
    <property type="term" value="F:butyrate kinase activity"/>
    <property type="evidence" value="ECO:0007669"/>
    <property type="project" value="UniProtKB-EC"/>
</dbReference>
<dbReference type="InterPro" id="IPR000890">
    <property type="entry name" value="Aliphatic_acid_kin_short-chain"/>
</dbReference>
<evidence type="ECO:0000313" key="5">
    <source>
        <dbReference type="EMBL" id="MPN64794.1"/>
    </source>
</evidence>
<keyword evidence="4" id="KW-0067">ATP-binding</keyword>
<evidence type="ECO:0000256" key="4">
    <source>
        <dbReference type="ARBA" id="ARBA00022840"/>
    </source>
</evidence>
<reference evidence="5" key="1">
    <citation type="submission" date="2019-08" db="EMBL/GenBank/DDBJ databases">
        <authorList>
            <person name="Kucharzyk K."/>
            <person name="Murdoch R.W."/>
            <person name="Higgins S."/>
            <person name="Loffler F."/>
        </authorList>
    </citation>
    <scope>NUCLEOTIDE SEQUENCE</scope>
</reference>
<accession>A0A645JZH8</accession>
<evidence type="ECO:0000256" key="2">
    <source>
        <dbReference type="ARBA" id="ARBA00022741"/>
    </source>
</evidence>
<dbReference type="GO" id="GO:0006083">
    <property type="term" value="P:acetate metabolic process"/>
    <property type="evidence" value="ECO:0007669"/>
    <property type="project" value="TreeGrafter"/>
</dbReference>
<keyword evidence="3 5" id="KW-0418">Kinase</keyword>
<dbReference type="PANTHER" id="PTHR21060:SF3">
    <property type="entry name" value="BUTYRATE KINASE 2-RELATED"/>
    <property type="match status" value="1"/>
</dbReference>
<dbReference type="SUPFAM" id="SSF53067">
    <property type="entry name" value="Actin-like ATPase domain"/>
    <property type="match status" value="1"/>
</dbReference>
<keyword evidence="1 5" id="KW-0808">Transferase</keyword>
<comment type="caution">
    <text evidence="5">The sequence shown here is derived from an EMBL/GenBank/DDBJ whole genome shotgun (WGS) entry which is preliminary data.</text>
</comment>
<dbReference type="EMBL" id="VSSQ01146184">
    <property type="protein sequence ID" value="MPN64794.1"/>
    <property type="molecule type" value="Genomic_DNA"/>
</dbReference>
<sequence length="121" mass="13209">MERMLVGEAGVAGHLGTRDFRKIVERVQTGEEKAKLIVDALAYQIAAEIGARATNLYGKVDAVILTGGLANSTYLCDLIKERVSWISEVICVPGEDELRALAEGAYKVLTGEEEAHIYEKE</sequence>
<dbReference type="Pfam" id="PF00871">
    <property type="entry name" value="Acetate_kinase"/>
    <property type="match status" value="1"/>
</dbReference>
<gene>
    <name evidence="5" type="primary">buk2_48</name>
    <name evidence="5" type="ORF">SDC9_212571</name>
</gene>
<organism evidence="5">
    <name type="scientific">bioreactor metagenome</name>
    <dbReference type="NCBI Taxonomy" id="1076179"/>
    <lineage>
        <taxon>unclassified sequences</taxon>
        <taxon>metagenomes</taxon>
        <taxon>ecological metagenomes</taxon>
    </lineage>
</organism>
<dbReference type="PANTHER" id="PTHR21060">
    <property type="entry name" value="ACETATE KINASE"/>
    <property type="match status" value="1"/>
</dbReference>
<keyword evidence="2" id="KW-0547">Nucleotide-binding</keyword>
<proteinExistence type="predicted"/>
<evidence type="ECO:0000256" key="3">
    <source>
        <dbReference type="ARBA" id="ARBA00022777"/>
    </source>
</evidence>
<dbReference type="GO" id="GO:0005524">
    <property type="term" value="F:ATP binding"/>
    <property type="evidence" value="ECO:0007669"/>
    <property type="project" value="UniProtKB-KW"/>
</dbReference>
<name>A0A645JZH8_9ZZZZ</name>
<dbReference type="Gene3D" id="3.30.420.40">
    <property type="match status" value="2"/>
</dbReference>
<evidence type="ECO:0000256" key="1">
    <source>
        <dbReference type="ARBA" id="ARBA00022679"/>
    </source>
</evidence>
<dbReference type="InterPro" id="IPR043129">
    <property type="entry name" value="ATPase_NBD"/>
</dbReference>
<dbReference type="AlphaFoldDB" id="A0A645JZH8"/>
<dbReference type="GO" id="GO:0008776">
    <property type="term" value="F:acetate kinase activity"/>
    <property type="evidence" value="ECO:0007669"/>
    <property type="project" value="TreeGrafter"/>
</dbReference>